<keyword evidence="2" id="KW-1185">Reference proteome</keyword>
<dbReference type="AlphaFoldDB" id="A0A7V8NSH7"/>
<protein>
    <submittedName>
        <fullName evidence="1">Uncharacterized protein</fullName>
    </submittedName>
</protein>
<name>A0A7V8NSH7_9BACT</name>
<accession>A0A7V8NSH7</accession>
<dbReference type="EMBL" id="JACDQQ010001641">
    <property type="protein sequence ID" value="MBA0086709.1"/>
    <property type="molecule type" value="Genomic_DNA"/>
</dbReference>
<comment type="caution">
    <text evidence="1">The sequence shown here is derived from an EMBL/GenBank/DDBJ whole genome shotgun (WGS) entry which is preliminary data.</text>
</comment>
<reference evidence="1" key="1">
    <citation type="submission" date="2020-06" db="EMBL/GenBank/DDBJ databases">
        <title>Legume-microbial interactions unlock mineral nutrients during tropical forest succession.</title>
        <authorList>
            <person name="Epihov D.Z."/>
        </authorList>
    </citation>
    <scope>NUCLEOTIDE SEQUENCE [LARGE SCALE GENOMIC DNA]</scope>
    <source>
        <strain evidence="1">Pan2503</strain>
    </source>
</reference>
<evidence type="ECO:0000313" key="1">
    <source>
        <dbReference type="EMBL" id="MBA0086709.1"/>
    </source>
</evidence>
<dbReference type="Proteomes" id="UP000567293">
    <property type="component" value="Unassembled WGS sequence"/>
</dbReference>
<proteinExistence type="predicted"/>
<feature type="non-terminal residue" evidence="1">
    <location>
        <position position="156"/>
    </location>
</feature>
<organism evidence="1 2">
    <name type="scientific">Candidatus Acidiferrum panamense</name>
    <dbReference type="NCBI Taxonomy" id="2741543"/>
    <lineage>
        <taxon>Bacteria</taxon>
        <taxon>Pseudomonadati</taxon>
        <taxon>Acidobacteriota</taxon>
        <taxon>Terriglobia</taxon>
        <taxon>Candidatus Acidiferrales</taxon>
        <taxon>Candidatus Acidiferrum</taxon>
    </lineage>
</organism>
<sequence length="156" mass="17076">MSRSCPICGKRNASRFCPAKGEKICAVCCGTEREVTIDCPADCAYLLAAHRYESEHPRNLPPDTALLDETIPKHISQAHEQLVAALAFSIAKFCAERPAAVDSDILSALEALAQTYKTLSSGIIYELPPQAPLKRELYAALSAFLDEIKKQRAERA</sequence>
<evidence type="ECO:0000313" key="2">
    <source>
        <dbReference type="Proteomes" id="UP000567293"/>
    </source>
</evidence>
<gene>
    <name evidence="1" type="ORF">HRJ53_17140</name>
</gene>